<keyword evidence="8 9" id="KW-0413">Isomerase</keyword>
<dbReference type="PANTHER" id="PTHR43090">
    <property type="entry name" value="1-(5-PHOSPHORIBOSYL)-5-[(5-PHOSPHORIBOSYLAMINO)METHYLIDENEAMINO] IMIDAZOLE-4-CARBOXAMIDE ISOMERASE"/>
    <property type="match status" value="1"/>
</dbReference>
<dbReference type="PANTHER" id="PTHR43090:SF2">
    <property type="entry name" value="1-(5-PHOSPHORIBOSYL)-5-[(5-PHOSPHORIBOSYLAMINO)METHYLIDENEAMINO] IMIDAZOLE-4-CARBOXAMIDE ISOMERASE"/>
    <property type="match status" value="1"/>
</dbReference>
<evidence type="ECO:0000256" key="10">
    <source>
        <dbReference type="RuleBase" id="RU003657"/>
    </source>
</evidence>
<dbReference type="InterPro" id="IPR013785">
    <property type="entry name" value="Aldolase_TIM"/>
</dbReference>
<dbReference type="InterPro" id="IPR006063">
    <property type="entry name" value="HisA_bact_arch"/>
</dbReference>
<evidence type="ECO:0000256" key="5">
    <source>
        <dbReference type="ARBA" id="ARBA00022490"/>
    </source>
</evidence>
<dbReference type="AlphaFoldDB" id="A0A2U3QKM4"/>
<evidence type="ECO:0000313" key="12">
    <source>
        <dbReference type="EMBL" id="SPQ01964.1"/>
    </source>
</evidence>
<evidence type="ECO:0000256" key="6">
    <source>
        <dbReference type="ARBA" id="ARBA00022605"/>
    </source>
</evidence>
<evidence type="ECO:0000256" key="4">
    <source>
        <dbReference type="ARBA" id="ARBA00009667"/>
    </source>
</evidence>
<dbReference type="SUPFAM" id="SSF51366">
    <property type="entry name" value="Ribulose-phoshate binding barrel"/>
    <property type="match status" value="1"/>
</dbReference>
<dbReference type="EMBL" id="OUUY01000132">
    <property type="protein sequence ID" value="SPQ01964.1"/>
    <property type="molecule type" value="Genomic_DNA"/>
</dbReference>
<keyword evidence="7 9" id="KW-0368">Histidine biosynthesis</keyword>
<dbReference type="UniPathway" id="UPA00031">
    <property type="reaction ID" value="UER00009"/>
</dbReference>
<dbReference type="FunFam" id="3.20.20.70:FF:000009">
    <property type="entry name" value="1-(5-phosphoribosyl)-5-[(5-phosphoribosylamino)methylideneamino] imidazole-4-carboxamide isomerase"/>
    <property type="match status" value="1"/>
</dbReference>
<organism evidence="12 13">
    <name type="scientific">Candidatus Sulfobium mesophilum</name>
    <dbReference type="NCBI Taxonomy" id="2016548"/>
    <lineage>
        <taxon>Bacteria</taxon>
        <taxon>Pseudomonadati</taxon>
        <taxon>Nitrospirota</taxon>
        <taxon>Nitrospiria</taxon>
        <taxon>Nitrospirales</taxon>
        <taxon>Nitrospiraceae</taxon>
        <taxon>Candidatus Sulfobium</taxon>
    </lineage>
</organism>
<dbReference type="HAMAP" id="MF_01014">
    <property type="entry name" value="HisA"/>
    <property type="match status" value="1"/>
</dbReference>
<evidence type="ECO:0000256" key="8">
    <source>
        <dbReference type="ARBA" id="ARBA00023235"/>
    </source>
</evidence>
<dbReference type="GO" id="GO:0003949">
    <property type="term" value="F:1-(5-phosphoribosyl)-5-[(5-phosphoribosylamino)methylideneamino]imidazole-4-carboxamide isomerase activity"/>
    <property type="evidence" value="ECO:0007669"/>
    <property type="project" value="UniProtKB-UniRule"/>
</dbReference>
<dbReference type="GO" id="GO:0000105">
    <property type="term" value="P:L-histidine biosynthetic process"/>
    <property type="evidence" value="ECO:0007669"/>
    <property type="project" value="UniProtKB-UniRule"/>
</dbReference>
<evidence type="ECO:0000256" key="7">
    <source>
        <dbReference type="ARBA" id="ARBA00023102"/>
    </source>
</evidence>
<accession>A0A2U3QKM4</accession>
<dbReference type="InterPro" id="IPR023016">
    <property type="entry name" value="HisA/PriA"/>
</dbReference>
<evidence type="ECO:0000313" key="13">
    <source>
        <dbReference type="Proteomes" id="UP000245125"/>
    </source>
</evidence>
<dbReference type="NCBIfam" id="TIGR00007">
    <property type="entry name" value="1-(5-phosphoribosyl)-5-[(5-phosphoribosylamino)methylideneamino]imidazole-4-carboxamide isomerase"/>
    <property type="match status" value="1"/>
</dbReference>
<dbReference type="CDD" id="cd04732">
    <property type="entry name" value="HisA"/>
    <property type="match status" value="1"/>
</dbReference>
<evidence type="ECO:0000256" key="11">
    <source>
        <dbReference type="RuleBase" id="RU003658"/>
    </source>
</evidence>
<dbReference type="Gene3D" id="3.20.20.70">
    <property type="entry name" value="Aldolase class I"/>
    <property type="match status" value="1"/>
</dbReference>
<evidence type="ECO:0000256" key="2">
    <source>
        <dbReference type="ARBA" id="ARBA00004496"/>
    </source>
</evidence>
<keyword evidence="6 9" id="KW-0028">Amino-acid biosynthesis</keyword>
<sequence>MLIIPAIDLKDGRCIRLQQGRKEAVTVYSNDPVFTAKKWEAYGARLLHVVDLDGAFTGAQKNFESIVRIRKHVKMAMEVGGGIRDILAVEKLMSAGIDRVIIGTSAIEDSAFVVEACNKFPGRILVGIDAKDGKVAVKGWEEVSSVGARELAKRVETVGVAGIIYTDIFRDGMLTGPNIAAQQEMVATVNIPVIASGGIATLDDVKGLLGIKGLWGAITGKAIYSGSLDLGEAIRLAAGAGK</sequence>
<dbReference type="InterPro" id="IPR044524">
    <property type="entry name" value="Isoase_HisA-like"/>
</dbReference>
<evidence type="ECO:0000256" key="9">
    <source>
        <dbReference type="HAMAP-Rule" id="MF_01014"/>
    </source>
</evidence>
<protein>
    <recommendedName>
        <fullName evidence="9 11">1-(5-phosphoribosyl)-5-[(5-phosphoribosylamino)methylideneamino] imidazole-4-carboxamide isomerase</fullName>
        <ecNumber evidence="9 11">5.3.1.16</ecNumber>
    </recommendedName>
    <alternativeName>
        <fullName evidence="9">Phosphoribosylformimino-5-aminoimidazole carboxamide ribotide isomerase</fullName>
    </alternativeName>
</protein>
<dbReference type="Proteomes" id="UP000245125">
    <property type="component" value="Unassembled WGS sequence"/>
</dbReference>
<dbReference type="OrthoDB" id="9807749at2"/>
<dbReference type="GO" id="GO:0000162">
    <property type="term" value="P:L-tryptophan biosynthetic process"/>
    <property type="evidence" value="ECO:0007669"/>
    <property type="project" value="TreeGrafter"/>
</dbReference>
<dbReference type="GO" id="GO:0005737">
    <property type="term" value="C:cytoplasm"/>
    <property type="evidence" value="ECO:0007669"/>
    <property type="project" value="UniProtKB-SubCell"/>
</dbReference>
<dbReference type="InterPro" id="IPR011060">
    <property type="entry name" value="RibuloseP-bd_barrel"/>
</dbReference>
<name>A0A2U3QKM4_9BACT</name>
<comment type="pathway">
    <text evidence="3 9 11">Amino-acid biosynthesis; L-histidine biosynthesis; L-histidine from 5-phospho-alpha-D-ribose 1-diphosphate: step 4/9.</text>
</comment>
<dbReference type="Pfam" id="PF00977">
    <property type="entry name" value="His_biosynth"/>
    <property type="match status" value="1"/>
</dbReference>
<proteinExistence type="inferred from homology"/>
<comment type="subcellular location">
    <subcellularLocation>
        <location evidence="2 9 11">Cytoplasm</location>
    </subcellularLocation>
</comment>
<dbReference type="EC" id="5.3.1.16" evidence="9 11"/>
<keyword evidence="5 9" id="KW-0963">Cytoplasm</keyword>
<dbReference type="InterPro" id="IPR006062">
    <property type="entry name" value="His_biosynth"/>
</dbReference>
<comment type="similarity">
    <text evidence="4 9 10">Belongs to the HisA/HisF family.</text>
</comment>
<evidence type="ECO:0000256" key="1">
    <source>
        <dbReference type="ARBA" id="ARBA00000901"/>
    </source>
</evidence>
<keyword evidence="13" id="KW-1185">Reference proteome</keyword>
<evidence type="ECO:0000256" key="3">
    <source>
        <dbReference type="ARBA" id="ARBA00005133"/>
    </source>
</evidence>
<reference evidence="13" key="1">
    <citation type="submission" date="2018-03" db="EMBL/GenBank/DDBJ databases">
        <authorList>
            <person name="Zecchin S."/>
        </authorList>
    </citation>
    <scope>NUCLEOTIDE SEQUENCE [LARGE SCALE GENOMIC DNA]</scope>
</reference>
<feature type="active site" description="Proton donor" evidence="9">
    <location>
        <position position="129"/>
    </location>
</feature>
<gene>
    <name evidence="9 12" type="primary">hisA</name>
    <name evidence="12" type="ORF">NBG4_810007</name>
</gene>
<comment type="catalytic activity">
    <reaction evidence="1 9 11">
        <text>1-(5-phospho-beta-D-ribosyl)-5-[(5-phospho-beta-D-ribosylamino)methylideneamino]imidazole-4-carboxamide = 5-[(5-phospho-1-deoxy-D-ribulos-1-ylimino)methylamino]-1-(5-phospho-beta-D-ribosyl)imidazole-4-carboxamide</text>
        <dbReference type="Rhea" id="RHEA:15469"/>
        <dbReference type="ChEBI" id="CHEBI:58435"/>
        <dbReference type="ChEBI" id="CHEBI:58525"/>
        <dbReference type="EC" id="5.3.1.16"/>
    </reaction>
</comment>
<feature type="active site" description="Proton acceptor" evidence="9">
    <location>
        <position position="8"/>
    </location>
</feature>